<proteinExistence type="predicted"/>
<feature type="transmembrane region" description="Helical" evidence="1">
    <location>
        <begin position="56"/>
        <end position="81"/>
    </location>
</feature>
<name>A0A5C0VH23_9SPHI</name>
<dbReference type="Pfam" id="PF04367">
    <property type="entry name" value="DUF502"/>
    <property type="match status" value="1"/>
</dbReference>
<feature type="transmembrane region" description="Helical" evidence="1">
    <location>
        <begin position="12"/>
        <end position="36"/>
    </location>
</feature>
<keyword evidence="1" id="KW-0812">Transmembrane</keyword>
<keyword evidence="1" id="KW-0472">Membrane</keyword>
<keyword evidence="1" id="KW-1133">Transmembrane helix</keyword>
<dbReference type="PANTHER" id="PTHR31876">
    <property type="entry name" value="COV-LIKE PROTEIN 1"/>
    <property type="match status" value="1"/>
</dbReference>
<dbReference type="RefSeq" id="WP_149074247.1">
    <property type="nucleotide sequence ID" value="NZ_CP043329.1"/>
</dbReference>
<protein>
    <submittedName>
        <fullName evidence="2">DUF502 domain-containing protein</fullName>
    </submittedName>
</protein>
<keyword evidence="3" id="KW-1185">Reference proteome</keyword>
<organism evidence="2 3">
    <name type="scientific">Pedobacter aquae</name>
    <dbReference type="NCBI Taxonomy" id="2605747"/>
    <lineage>
        <taxon>Bacteria</taxon>
        <taxon>Pseudomonadati</taxon>
        <taxon>Bacteroidota</taxon>
        <taxon>Sphingobacteriia</taxon>
        <taxon>Sphingobacteriales</taxon>
        <taxon>Sphingobacteriaceae</taxon>
        <taxon>Pedobacter</taxon>
    </lineage>
</organism>
<accession>A0A5C0VH23</accession>
<evidence type="ECO:0000313" key="2">
    <source>
        <dbReference type="EMBL" id="QEK51212.1"/>
    </source>
</evidence>
<sequence>MKRIINALLRYFIKGLLLILPMGAAILILFWAFTSLDSVLNFSDSFITDPNTGEPLYIPGLGILSVIVIILFFGIIATYLITEPIYNWFGRWLNRIPVFKFLYSSVKDITEAIVGDEKKLNEPVLVETSDGTKKIGFLTQKDLKILGLTDEVAVYFPWSYSFAGELVIVKADKIKPLPISSSQAMKFIVSGGVSSLHD</sequence>
<dbReference type="EMBL" id="CP043329">
    <property type="protein sequence ID" value="QEK51212.1"/>
    <property type="molecule type" value="Genomic_DNA"/>
</dbReference>
<evidence type="ECO:0000256" key="1">
    <source>
        <dbReference type="SAM" id="Phobius"/>
    </source>
</evidence>
<dbReference type="InterPro" id="IPR007462">
    <property type="entry name" value="COV1-like"/>
</dbReference>
<evidence type="ECO:0000313" key="3">
    <source>
        <dbReference type="Proteomes" id="UP000323653"/>
    </source>
</evidence>
<reference evidence="2 3" key="1">
    <citation type="submission" date="2019-08" db="EMBL/GenBank/DDBJ databases">
        <title>Pedobacter sp. nov., isolated from Han river, South Korea.</title>
        <authorList>
            <person name="Lee D.-H."/>
            <person name="Kim Y.-S."/>
            <person name="Hwang E.-M."/>
            <person name="Le Tran T.C."/>
            <person name="Cha C.-J."/>
        </authorList>
    </citation>
    <scope>NUCLEOTIDE SEQUENCE [LARGE SCALE GENOMIC DNA]</scope>
    <source>
        <strain evidence="2 3">CJ43</strain>
    </source>
</reference>
<dbReference type="KEGG" id="pej:FYC62_05625"/>
<dbReference type="Proteomes" id="UP000323653">
    <property type="component" value="Chromosome"/>
</dbReference>
<dbReference type="PANTHER" id="PTHR31876:SF26">
    <property type="entry name" value="PROTEIN LIKE COV 2"/>
    <property type="match status" value="1"/>
</dbReference>
<dbReference type="AlphaFoldDB" id="A0A5C0VH23"/>
<gene>
    <name evidence="2" type="ORF">FYC62_05625</name>
</gene>